<feature type="transmembrane region" description="Helical" evidence="15">
    <location>
        <begin position="485"/>
        <end position="509"/>
    </location>
</feature>
<dbReference type="InterPro" id="IPR036412">
    <property type="entry name" value="HAD-like_sf"/>
</dbReference>
<keyword evidence="11 15" id="KW-1133">Transmembrane helix</keyword>
<dbReference type="InterPro" id="IPR027256">
    <property type="entry name" value="P-typ_ATPase_IB"/>
</dbReference>
<protein>
    <recommendedName>
        <fullName evidence="2">P-type Cu(+) transporter</fullName>
        <ecNumber evidence="2">7.2.2.8</ecNumber>
    </recommendedName>
</protein>
<dbReference type="GO" id="GO:0005507">
    <property type="term" value="F:copper ion binding"/>
    <property type="evidence" value="ECO:0007669"/>
    <property type="project" value="InterPro"/>
</dbReference>
<organism evidence="17 18">
    <name type="scientific">Geodia barretti</name>
    <name type="common">Barrett's horny sponge</name>
    <dbReference type="NCBI Taxonomy" id="519541"/>
    <lineage>
        <taxon>Eukaryota</taxon>
        <taxon>Metazoa</taxon>
        <taxon>Porifera</taxon>
        <taxon>Demospongiae</taxon>
        <taxon>Heteroscleromorpha</taxon>
        <taxon>Tetractinellida</taxon>
        <taxon>Astrophorina</taxon>
        <taxon>Geodiidae</taxon>
        <taxon>Geodia</taxon>
    </lineage>
</organism>
<dbReference type="FunFam" id="3.30.70.100:FF:000001">
    <property type="entry name" value="ATPase copper transporting beta"/>
    <property type="match status" value="4"/>
</dbReference>
<evidence type="ECO:0000256" key="5">
    <source>
        <dbReference type="ARBA" id="ARBA00022723"/>
    </source>
</evidence>
<dbReference type="CDD" id="cd00371">
    <property type="entry name" value="HMA"/>
    <property type="match status" value="4"/>
</dbReference>
<dbReference type="InterPro" id="IPR006121">
    <property type="entry name" value="HMA_dom"/>
</dbReference>
<dbReference type="SUPFAM" id="SSF81660">
    <property type="entry name" value="Metal cation-transporting ATPase, ATP-binding domain N"/>
    <property type="match status" value="1"/>
</dbReference>
<feature type="domain" description="HMA" evidence="16">
    <location>
        <begin position="186"/>
        <end position="252"/>
    </location>
</feature>
<evidence type="ECO:0000256" key="11">
    <source>
        <dbReference type="ARBA" id="ARBA00022989"/>
    </source>
</evidence>
<dbReference type="Gene3D" id="3.30.70.100">
    <property type="match status" value="4"/>
</dbReference>
<dbReference type="PRINTS" id="PR00942">
    <property type="entry name" value="CUATPASEI"/>
</dbReference>
<dbReference type="EC" id="7.2.2.8" evidence="2"/>
<dbReference type="Pfam" id="PF00702">
    <property type="entry name" value="Hydrolase"/>
    <property type="match status" value="1"/>
</dbReference>
<keyword evidence="6" id="KW-0677">Repeat</keyword>
<evidence type="ECO:0000256" key="12">
    <source>
        <dbReference type="ARBA" id="ARBA00023008"/>
    </source>
</evidence>
<dbReference type="Gene3D" id="2.70.150.10">
    <property type="entry name" value="Calcium-transporting ATPase, cytoplasmic transduction domain A"/>
    <property type="match status" value="1"/>
</dbReference>
<keyword evidence="7" id="KW-0547">Nucleotide-binding</keyword>
<feature type="transmembrane region" description="Helical" evidence="15">
    <location>
        <begin position="444"/>
        <end position="465"/>
    </location>
</feature>
<dbReference type="SFLD" id="SFLDF00027">
    <property type="entry name" value="p-type_atpase"/>
    <property type="match status" value="1"/>
</dbReference>
<keyword evidence="12" id="KW-0186">Copper</keyword>
<dbReference type="InterPro" id="IPR059000">
    <property type="entry name" value="ATPase_P-type_domA"/>
</dbReference>
<dbReference type="InterPro" id="IPR006122">
    <property type="entry name" value="HMA_Cu_ion-bd"/>
</dbReference>
<name>A0AA35W3I9_GEOBA</name>
<dbReference type="GO" id="GO:0016887">
    <property type="term" value="F:ATP hydrolysis activity"/>
    <property type="evidence" value="ECO:0007669"/>
    <property type="project" value="InterPro"/>
</dbReference>
<dbReference type="InterPro" id="IPR017969">
    <property type="entry name" value="Heavy-metal-associated_CS"/>
</dbReference>
<dbReference type="FunFam" id="2.70.150.10:FF:000002">
    <property type="entry name" value="Copper-transporting ATPase 1, putative"/>
    <property type="match status" value="1"/>
</dbReference>
<dbReference type="Pfam" id="PF00122">
    <property type="entry name" value="E1-E2_ATPase"/>
    <property type="match status" value="1"/>
</dbReference>
<sequence>MERLVNQRNHVAVISVHGMTCNSCVDLIQHAVCQLKGINVVKVNLRDAQAVVEFDPKIFKPDNIASIISDMGYTAAVQKEFKHSSAFYQPPLASEHHKSTVIHVEGMVCINCAQIIESNLRKRKGIEHILVSNEEKVAHVLYDTNVLSIENICSAIEDLGFEATSTSAQVDDVIRPTPIQYAHDQQSCVIRIEGMTCSSCVEQIESKLKELEAIESIQVTLKEKEARIAYNAGLTTPKEIAAVICDLGYTVTDVDGVASTNDFISPKGSPVKEPVTVKETGRAYAKFKVMGMTCASCVNKIEKYIAGKTGVHSIQVALLSELATVEFDENLTDSDILTKDIASLGFYVNLIAVTTRTEFTTVRFKVDLKGAQAVDILKTSLGMVEGIVDVKVSPSDSVVQVEFNPSTVGVRHVLKNIEAVGHDAMLIPSDPTLHFSQKRTLRRWAVLLLLCVLVGVPTFVLKFTPAPKHESNNGTIQEWWPITRGLSVVDLLLFLFSTIIQVVVGYPFYKSCFKSLAHRSMGMDMLIATATSVAYVYSVAALITNMVTGLDYELFFDSGPLLLLFISLGKLLEHIAKGQTTNALSKLLSLQPTEAVLLSHDDENVFREERISVDLVQKGDKLRIVPGDKIPVDGCVVGGTSMIDESLITGEPLPVLKREGDPVIGGSINQNGALVIEATHVGSDTMLSQIVNLIEEAQTSKAPIQRIADRMAGVFVPFILTSSLITFAGWMTAIGVCIGTKEDITFNSTNVSSNDTLASGETECYSVALAFLHAISVLVIACPCALGLATPTAVMVGTGVGARKGILIKGGEPLENLCKIKVVVFDKTGTLTYGKPEVNCVIKSVSEAMLPLRTFIGVVGLAECCSEHPLGLAISNFAKKVFGDGLSGVCTNYHAEPGLGLSCSVKLSALPSVIDKTALLQCVRLPVTGSPTNQPLVDLDHTYQVLIGNRLWMTSNGIDIDQELERRITSYEQRGQTVVLTSIAGILVGAVVIHDKVKPEARQAIKCLQSMNVKVALLTGDNRRTALAIAQEVGIPEGNVCAEVLPSHKKDNVTFFQKGNIKVAMVGDGINDSPALAQADVGIAIGTGTDIAVEAADVVLVKVYLYLNSNLLDVISSIKLSRRTVKKIRTNFLWAVLYNFIGVPIAAGVLTPVGITLQPWMAAAAMALSSISVICNSLLLRCSWSCLSLRRQRAGINSEDSADELLQYPGESDKTDSLVVSSAVDVRVVRGGVYTTYHWHMQQPIYWPDKIPSNTRTYQKAFDSLQLQSSQGNHPQQNIDDIFGKDDRVNDYQHYALDAVRSCEQYQDMGAQAFSQQRWYSQKEPGGSWYRVGYNHISRACRGYPYSPHGDNNSPPNPADQVNPAQSAYFKESISRGCTPNNAYPFSYRPHYAQYVDPETGNVSKIIVVPAAMAMSWVDGYECYGIQDIQKIAGSSEPDHPLLILLAHDGDNAFGGGYSYYEQCVKQFVDQAEEEGYTASTIQQYLSQFPVDEEDIIHVEDGGWVNPDGDFGSPQSLQWNYPLQPKDAQAGQFDIENGWSLDERNWAILTATENTVETAEQASSQCEGHIYFYVYRCREEHSTVGDKTPPTVWTLQRLPWNPGGCGMGELWGYKYTPMPTDFYIWTFAYDVSGIKNVTFQYREDKDGINPISDTNNEVYQSDLENVGPWISMAMVHRIFPKGNIYKASIDLTCNSSGQVCIPSIIADEYWVKITSLSDTLIDYYVSATDTLGNVKKTDIYHVYIGNGTATCTD</sequence>
<dbReference type="NCBIfam" id="TIGR01525">
    <property type="entry name" value="ATPase-IB_hvy"/>
    <property type="match status" value="1"/>
</dbReference>
<evidence type="ECO:0000256" key="3">
    <source>
        <dbReference type="ARBA" id="ARBA00022448"/>
    </source>
</evidence>
<dbReference type="GO" id="GO:0016020">
    <property type="term" value="C:membrane"/>
    <property type="evidence" value="ECO:0007669"/>
    <property type="project" value="InterPro"/>
</dbReference>
<evidence type="ECO:0000256" key="6">
    <source>
        <dbReference type="ARBA" id="ARBA00022737"/>
    </source>
</evidence>
<dbReference type="FunFam" id="3.40.50.1000:FF:000144">
    <property type="entry name" value="copper-transporting ATPase 1 isoform X2"/>
    <property type="match status" value="1"/>
</dbReference>
<dbReference type="Proteomes" id="UP001174909">
    <property type="component" value="Unassembled WGS sequence"/>
</dbReference>
<dbReference type="CDD" id="cd02094">
    <property type="entry name" value="P-type_ATPase_Cu-like"/>
    <property type="match status" value="1"/>
</dbReference>
<keyword evidence="9" id="KW-0067">ATP-binding</keyword>
<dbReference type="SUPFAM" id="SSF55008">
    <property type="entry name" value="HMA, heavy metal-associated domain"/>
    <property type="match status" value="5"/>
</dbReference>
<keyword evidence="4 15" id="KW-0812">Transmembrane</keyword>
<keyword evidence="5" id="KW-0479">Metal-binding</keyword>
<evidence type="ECO:0000313" key="18">
    <source>
        <dbReference type="Proteomes" id="UP001174909"/>
    </source>
</evidence>
<dbReference type="Gene3D" id="3.40.1110.10">
    <property type="entry name" value="Calcium-transporting ATPase, cytoplasmic domain N"/>
    <property type="match status" value="1"/>
</dbReference>
<proteinExistence type="predicted"/>
<dbReference type="InterPro" id="IPR044492">
    <property type="entry name" value="P_typ_ATPase_HD_dom"/>
</dbReference>
<dbReference type="InterPro" id="IPR023214">
    <property type="entry name" value="HAD_sf"/>
</dbReference>
<dbReference type="InterPro" id="IPR008250">
    <property type="entry name" value="ATPase_P-typ_transduc_dom_A_sf"/>
</dbReference>
<evidence type="ECO:0000259" key="16">
    <source>
        <dbReference type="PROSITE" id="PS50846"/>
    </source>
</evidence>
<dbReference type="InterPro" id="IPR036163">
    <property type="entry name" value="HMA_dom_sf"/>
</dbReference>
<dbReference type="PANTHER" id="PTHR46594:SF4">
    <property type="entry name" value="P-TYPE CATION-TRANSPORTING ATPASE"/>
    <property type="match status" value="1"/>
</dbReference>
<evidence type="ECO:0000256" key="8">
    <source>
        <dbReference type="ARBA" id="ARBA00022796"/>
    </source>
</evidence>
<feature type="transmembrane region" description="Helical" evidence="15">
    <location>
        <begin position="555"/>
        <end position="572"/>
    </location>
</feature>
<gene>
    <name evidence="17" type="ORF">GBAR_LOCUS1746</name>
</gene>
<comment type="subcellular location">
    <subcellularLocation>
        <location evidence="1">Golgi apparatus</location>
        <location evidence="1">trans-Golgi network membrane</location>
        <topology evidence="1">Multi-pass membrane protein</topology>
    </subcellularLocation>
</comment>
<evidence type="ECO:0000256" key="2">
    <source>
        <dbReference type="ARBA" id="ARBA00012517"/>
    </source>
</evidence>
<evidence type="ECO:0000313" key="17">
    <source>
        <dbReference type="EMBL" id="CAI7995746.1"/>
    </source>
</evidence>
<dbReference type="InterPro" id="IPR001757">
    <property type="entry name" value="P_typ_ATPase"/>
</dbReference>
<dbReference type="PANTHER" id="PTHR46594">
    <property type="entry name" value="P-TYPE CATION-TRANSPORTING ATPASE"/>
    <property type="match status" value="1"/>
</dbReference>
<keyword evidence="18" id="KW-1185">Reference proteome</keyword>
<dbReference type="GO" id="GO:0140581">
    <property type="term" value="F:P-type monovalent copper transporter activity"/>
    <property type="evidence" value="ECO:0007669"/>
    <property type="project" value="UniProtKB-EC"/>
</dbReference>
<keyword evidence="8" id="KW-0187">Copper transport</keyword>
<evidence type="ECO:0000256" key="10">
    <source>
        <dbReference type="ARBA" id="ARBA00022967"/>
    </source>
</evidence>
<dbReference type="SFLD" id="SFLDG00002">
    <property type="entry name" value="C1.7:_P-type_atpase_like"/>
    <property type="match status" value="1"/>
</dbReference>
<evidence type="ECO:0000256" key="7">
    <source>
        <dbReference type="ARBA" id="ARBA00022741"/>
    </source>
</evidence>
<comment type="caution">
    <text evidence="17">The sequence shown here is derived from an EMBL/GenBank/DDBJ whole genome shotgun (WGS) entry which is preliminary data.</text>
</comment>
<reference evidence="17" key="1">
    <citation type="submission" date="2023-03" db="EMBL/GenBank/DDBJ databases">
        <authorList>
            <person name="Steffen K."/>
            <person name="Cardenas P."/>
        </authorList>
    </citation>
    <scope>NUCLEOTIDE SEQUENCE</scope>
</reference>
<dbReference type="InterPro" id="IPR023299">
    <property type="entry name" value="ATPase_P-typ_cyto_dom_N"/>
</dbReference>
<dbReference type="GO" id="GO:0005524">
    <property type="term" value="F:ATP binding"/>
    <property type="evidence" value="ECO:0007669"/>
    <property type="project" value="UniProtKB-KW"/>
</dbReference>
<dbReference type="NCBIfam" id="TIGR01494">
    <property type="entry name" value="ATPase_P-type"/>
    <property type="match status" value="1"/>
</dbReference>
<dbReference type="SFLD" id="SFLDS00003">
    <property type="entry name" value="Haloacid_Dehalogenase"/>
    <property type="match status" value="1"/>
</dbReference>
<keyword evidence="10" id="KW-1278">Translocase</keyword>
<dbReference type="SUPFAM" id="SSF81653">
    <property type="entry name" value="Calcium ATPase, transduction domain A"/>
    <property type="match status" value="1"/>
</dbReference>
<dbReference type="SUPFAM" id="SSF81665">
    <property type="entry name" value="Calcium ATPase, transmembrane domain M"/>
    <property type="match status" value="1"/>
</dbReference>
<keyword evidence="13" id="KW-0406">Ion transport</keyword>
<dbReference type="Pfam" id="PF00403">
    <property type="entry name" value="HMA"/>
    <property type="match status" value="4"/>
</dbReference>
<feature type="domain" description="HMA" evidence="16">
    <location>
        <begin position="10"/>
        <end position="76"/>
    </location>
</feature>
<feature type="transmembrane region" description="Helical" evidence="15">
    <location>
        <begin position="1132"/>
        <end position="1155"/>
    </location>
</feature>
<evidence type="ECO:0000256" key="1">
    <source>
        <dbReference type="ARBA" id="ARBA00004166"/>
    </source>
</evidence>
<dbReference type="EMBL" id="CASHTH010000256">
    <property type="protein sequence ID" value="CAI7995746.1"/>
    <property type="molecule type" value="Genomic_DNA"/>
</dbReference>
<evidence type="ECO:0000256" key="13">
    <source>
        <dbReference type="ARBA" id="ARBA00023065"/>
    </source>
</evidence>
<dbReference type="PROSITE" id="PS50846">
    <property type="entry name" value="HMA_2"/>
    <property type="match status" value="5"/>
</dbReference>
<dbReference type="Gene3D" id="3.40.50.1000">
    <property type="entry name" value="HAD superfamily/HAD-like"/>
    <property type="match status" value="1"/>
</dbReference>
<keyword evidence="14 15" id="KW-0472">Membrane</keyword>
<evidence type="ECO:0000256" key="14">
    <source>
        <dbReference type="ARBA" id="ARBA00023136"/>
    </source>
</evidence>
<feature type="domain" description="HMA" evidence="16">
    <location>
        <begin position="359"/>
        <end position="425"/>
    </location>
</feature>
<feature type="domain" description="HMA" evidence="16">
    <location>
        <begin position="98"/>
        <end position="164"/>
    </location>
</feature>
<dbReference type="SUPFAM" id="SSF56784">
    <property type="entry name" value="HAD-like"/>
    <property type="match status" value="1"/>
</dbReference>
<evidence type="ECO:0000256" key="15">
    <source>
        <dbReference type="SAM" id="Phobius"/>
    </source>
</evidence>
<evidence type="ECO:0000256" key="4">
    <source>
        <dbReference type="ARBA" id="ARBA00022692"/>
    </source>
</evidence>
<feature type="domain" description="HMA" evidence="16">
    <location>
        <begin position="283"/>
        <end position="349"/>
    </location>
</feature>
<feature type="transmembrane region" description="Helical" evidence="15">
    <location>
        <begin position="711"/>
        <end position="731"/>
    </location>
</feature>
<keyword evidence="3" id="KW-0813">Transport</keyword>
<accession>A0AA35W3I9</accession>
<dbReference type="InterPro" id="IPR023298">
    <property type="entry name" value="ATPase_P-typ_TM_dom_sf"/>
</dbReference>
<dbReference type="GO" id="GO:0005802">
    <property type="term" value="C:trans-Golgi network"/>
    <property type="evidence" value="ECO:0007669"/>
    <property type="project" value="UniProtKB-ARBA"/>
</dbReference>
<feature type="transmembrane region" description="Helical" evidence="15">
    <location>
        <begin position="521"/>
        <end position="543"/>
    </location>
</feature>
<dbReference type="PRINTS" id="PR00119">
    <property type="entry name" value="CATATPASE"/>
</dbReference>
<evidence type="ECO:0000256" key="9">
    <source>
        <dbReference type="ARBA" id="ARBA00022840"/>
    </source>
</evidence>
<dbReference type="PROSITE" id="PS00154">
    <property type="entry name" value="ATPASE_E1_E2"/>
    <property type="match status" value="1"/>
</dbReference>
<dbReference type="PROSITE" id="PS01047">
    <property type="entry name" value="HMA_1"/>
    <property type="match status" value="3"/>
</dbReference>
<dbReference type="InterPro" id="IPR018303">
    <property type="entry name" value="ATPase_P-typ_P_site"/>
</dbReference>
<dbReference type="NCBIfam" id="TIGR00003">
    <property type="entry name" value="copper ion binding protein"/>
    <property type="match status" value="4"/>
</dbReference>